<dbReference type="OrthoDB" id="8853840at2"/>
<dbReference type="RefSeq" id="WP_042580545.1">
    <property type="nucleotide sequence ID" value="NZ_JXQQ01000047.1"/>
</dbReference>
<evidence type="ECO:0000313" key="2">
    <source>
        <dbReference type="Proteomes" id="UP000032067"/>
    </source>
</evidence>
<evidence type="ECO:0000313" key="1">
    <source>
        <dbReference type="EMBL" id="KIQ28793.1"/>
    </source>
</evidence>
<reference evidence="1 2" key="1">
    <citation type="submission" date="2014-12" db="EMBL/GenBank/DDBJ databases">
        <title>16Stimator: statistical estimation of ribosomal gene copy numbers from draft genome assemblies.</title>
        <authorList>
            <person name="Perisin M.A."/>
            <person name="Vetter M."/>
            <person name="Gilbert J.A."/>
            <person name="Bergelson J."/>
        </authorList>
    </citation>
    <scope>NUCLEOTIDE SEQUENCE [LARGE SCALE GENOMIC DNA]</scope>
    <source>
        <strain evidence="1 2">MEDvA23</strain>
    </source>
</reference>
<protein>
    <submittedName>
        <fullName evidence="1">Uncharacterized protein</fullName>
    </submittedName>
</protein>
<name>A0A0D0LHX0_VARPD</name>
<dbReference type="AlphaFoldDB" id="A0A0D0LHX0"/>
<proteinExistence type="predicted"/>
<gene>
    <name evidence="1" type="ORF">RT97_19885</name>
</gene>
<comment type="caution">
    <text evidence="1">The sequence shown here is derived from an EMBL/GenBank/DDBJ whole genome shotgun (WGS) entry which is preliminary data.</text>
</comment>
<sequence>MRPSSHDTVVRSISGRPELRHVTQVQEWRIERAMDSDSFVISIIAPGGESQSFLVAQADAHDIGEVLRRKAVWADRQEQ</sequence>
<dbReference type="Proteomes" id="UP000032067">
    <property type="component" value="Unassembled WGS sequence"/>
</dbReference>
<organism evidence="1 2">
    <name type="scientific">Variovorax paradoxus</name>
    <dbReference type="NCBI Taxonomy" id="34073"/>
    <lineage>
        <taxon>Bacteria</taxon>
        <taxon>Pseudomonadati</taxon>
        <taxon>Pseudomonadota</taxon>
        <taxon>Betaproteobacteria</taxon>
        <taxon>Burkholderiales</taxon>
        <taxon>Comamonadaceae</taxon>
        <taxon>Variovorax</taxon>
    </lineage>
</organism>
<accession>A0A0D0LHX0</accession>
<dbReference type="EMBL" id="JXQQ01000047">
    <property type="protein sequence ID" value="KIQ28793.1"/>
    <property type="molecule type" value="Genomic_DNA"/>
</dbReference>